<keyword evidence="2" id="KW-0472">Membrane</keyword>
<feature type="compositionally biased region" description="Polar residues" evidence="1">
    <location>
        <begin position="110"/>
        <end position="126"/>
    </location>
</feature>
<feature type="region of interest" description="Disordered" evidence="1">
    <location>
        <begin position="1"/>
        <end position="41"/>
    </location>
</feature>
<evidence type="ECO:0000313" key="3">
    <source>
        <dbReference type="EnsemblMetazoa" id="AFAF008128-PA"/>
    </source>
</evidence>
<accession>A0A182QDS6</accession>
<feature type="region of interest" description="Disordered" evidence="1">
    <location>
        <begin position="110"/>
        <end position="137"/>
    </location>
</feature>
<keyword evidence="2" id="KW-0812">Transmembrane</keyword>
<evidence type="ECO:0000256" key="1">
    <source>
        <dbReference type="SAM" id="MobiDB-lite"/>
    </source>
</evidence>
<dbReference type="EMBL" id="AXCN02000116">
    <property type="status" value="NOT_ANNOTATED_CDS"/>
    <property type="molecule type" value="Genomic_DNA"/>
</dbReference>
<organism evidence="3 4">
    <name type="scientific">Anopheles farauti</name>
    <dbReference type="NCBI Taxonomy" id="69004"/>
    <lineage>
        <taxon>Eukaryota</taxon>
        <taxon>Metazoa</taxon>
        <taxon>Ecdysozoa</taxon>
        <taxon>Arthropoda</taxon>
        <taxon>Hexapoda</taxon>
        <taxon>Insecta</taxon>
        <taxon>Pterygota</taxon>
        <taxon>Neoptera</taxon>
        <taxon>Endopterygota</taxon>
        <taxon>Diptera</taxon>
        <taxon>Nematocera</taxon>
        <taxon>Culicoidea</taxon>
        <taxon>Culicidae</taxon>
        <taxon>Anophelinae</taxon>
        <taxon>Anopheles</taxon>
    </lineage>
</organism>
<dbReference type="AlphaFoldDB" id="A0A182QDS6"/>
<proteinExistence type="predicted"/>
<reference evidence="3" key="2">
    <citation type="submission" date="2020-05" db="UniProtKB">
        <authorList>
            <consortium name="EnsemblMetazoa"/>
        </authorList>
    </citation>
    <scope>IDENTIFICATION</scope>
    <source>
        <strain evidence="3">FAR1</strain>
    </source>
</reference>
<protein>
    <submittedName>
        <fullName evidence="3">Uncharacterized protein</fullName>
    </submittedName>
</protein>
<sequence>MCCSGLLRTAAGPPGPPGPPGKRGKRGKKGDPGDPGVELPQIGWPSNWCTGSCGCELFAFNQCFSCQSRITGNAKLLHRLPRPGPTESPKQDTPCRKGYGHGIFLPSAAQTTAGDKSCRTGRTANSGKPPGTGPEADVETFISQLNRNPILGGPTGPPGKNGLPSSVVVVIVVVVVVVVVGHIGPKVPPDDWADPEWFVTRAYDGITVLTGDCWAIRDAVVCVAVGGKMINLRRDSE</sequence>
<dbReference type="EnsemblMetazoa" id="AFAF008128-RA">
    <property type="protein sequence ID" value="AFAF008128-PA"/>
    <property type="gene ID" value="AFAF008128"/>
</dbReference>
<dbReference type="Proteomes" id="UP000075886">
    <property type="component" value="Unassembled WGS sequence"/>
</dbReference>
<reference evidence="4" key="1">
    <citation type="submission" date="2014-01" db="EMBL/GenBank/DDBJ databases">
        <title>The Genome Sequence of Anopheles farauti FAR1 (V2).</title>
        <authorList>
            <consortium name="The Broad Institute Genomics Platform"/>
            <person name="Neafsey D.E."/>
            <person name="Besansky N."/>
            <person name="Howell P."/>
            <person name="Walton C."/>
            <person name="Young S.K."/>
            <person name="Zeng Q."/>
            <person name="Gargeya S."/>
            <person name="Fitzgerald M."/>
            <person name="Haas B."/>
            <person name="Abouelleil A."/>
            <person name="Allen A.W."/>
            <person name="Alvarado L."/>
            <person name="Arachchi H.M."/>
            <person name="Berlin A.M."/>
            <person name="Chapman S.B."/>
            <person name="Gainer-Dewar J."/>
            <person name="Goldberg J."/>
            <person name="Griggs A."/>
            <person name="Gujja S."/>
            <person name="Hansen M."/>
            <person name="Howarth C."/>
            <person name="Imamovic A."/>
            <person name="Ireland A."/>
            <person name="Larimer J."/>
            <person name="McCowan C."/>
            <person name="Murphy C."/>
            <person name="Pearson M."/>
            <person name="Poon T.W."/>
            <person name="Priest M."/>
            <person name="Roberts A."/>
            <person name="Saif S."/>
            <person name="Shea T."/>
            <person name="Sisk P."/>
            <person name="Sykes S."/>
            <person name="Wortman J."/>
            <person name="Nusbaum C."/>
            <person name="Birren B."/>
        </authorList>
    </citation>
    <scope>NUCLEOTIDE SEQUENCE [LARGE SCALE GENOMIC DNA]</scope>
    <source>
        <strain evidence="4">FAR1</strain>
    </source>
</reference>
<keyword evidence="2" id="KW-1133">Transmembrane helix</keyword>
<dbReference type="VEuPathDB" id="VectorBase:AFAF008128"/>
<evidence type="ECO:0000256" key="2">
    <source>
        <dbReference type="SAM" id="Phobius"/>
    </source>
</evidence>
<keyword evidence="4" id="KW-1185">Reference proteome</keyword>
<name>A0A182QDS6_9DIPT</name>
<feature type="transmembrane region" description="Helical" evidence="2">
    <location>
        <begin position="167"/>
        <end position="184"/>
    </location>
</feature>
<evidence type="ECO:0000313" key="4">
    <source>
        <dbReference type="Proteomes" id="UP000075886"/>
    </source>
</evidence>